<evidence type="ECO:0000256" key="1">
    <source>
        <dbReference type="SAM" id="MobiDB-lite"/>
    </source>
</evidence>
<evidence type="ECO:0000313" key="2">
    <source>
        <dbReference type="EMBL" id="CAD8331194.1"/>
    </source>
</evidence>
<dbReference type="SUPFAM" id="SSF53335">
    <property type="entry name" value="S-adenosyl-L-methionine-dependent methyltransferases"/>
    <property type="match status" value="1"/>
</dbReference>
<evidence type="ECO:0008006" key="3">
    <source>
        <dbReference type="Google" id="ProtNLM"/>
    </source>
</evidence>
<sequence length="387" mass="42828">MAKLRKGHKTAARRKKRDNDNADAASPVDADDAHPSSPRNSRLLQLRDFLRFALLGICLGTVVRQVFSVVEKSGAPTTVKPHEVGQVSQAGRAKHFMFGTFGHVRRKKKEREAGAEQADGAATPAPETSGSPATAATPGPFQPYDCTPAINSAQVTFNRRTIDLPYTTKLDFDFAADYPRPSHDINMYGTHHASSIGAMDSILQAAKGKSTYVFVDVGSDMGWYSACAAHFGIQSYSFDLSDHSNNLFCRTIDFNKERWQANVPVIYSHIIDGADHSLDAFATHQGWMPEGPDILLQVDTDGNDKEIWDGAKQLVQSQRVKHIFWNMMPKMEATVQMLVDNGYQLHAQGRDRGLDVIFNTPLDAVVYGSQVRTPRLTWWVHSSAQPL</sequence>
<feature type="compositionally biased region" description="Basic residues" evidence="1">
    <location>
        <begin position="1"/>
        <end position="16"/>
    </location>
</feature>
<proteinExistence type="predicted"/>
<dbReference type="EMBL" id="HBEF01005329">
    <property type="protein sequence ID" value="CAD8331194.1"/>
    <property type="molecule type" value="Transcribed_RNA"/>
</dbReference>
<dbReference type="InterPro" id="IPR029063">
    <property type="entry name" value="SAM-dependent_MTases_sf"/>
</dbReference>
<feature type="region of interest" description="Disordered" evidence="1">
    <location>
        <begin position="106"/>
        <end position="140"/>
    </location>
</feature>
<gene>
    <name evidence="2" type="ORF">CAUS1442_LOCUS3293</name>
</gene>
<name>A0A7R9WRB3_9STRA</name>
<organism evidence="2">
    <name type="scientific">Craspedostauros australis</name>
    <dbReference type="NCBI Taxonomy" id="1486917"/>
    <lineage>
        <taxon>Eukaryota</taxon>
        <taxon>Sar</taxon>
        <taxon>Stramenopiles</taxon>
        <taxon>Ochrophyta</taxon>
        <taxon>Bacillariophyta</taxon>
        <taxon>Bacillariophyceae</taxon>
        <taxon>Bacillariophycidae</taxon>
        <taxon>Naviculales</taxon>
        <taxon>Naviculaceae</taxon>
        <taxon>Craspedostauros</taxon>
    </lineage>
</organism>
<reference evidence="2" key="1">
    <citation type="submission" date="2021-01" db="EMBL/GenBank/DDBJ databases">
        <authorList>
            <person name="Corre E."/>
            <person name="Pelletier E."/>
            <person name="Niang G."/>
            <person name="Scheremetjew M."/>
            <person name="Finn R."/>
            <person name="Kale V."/>
            <person name="Holt S."/>
            <person name="Cochrane G."/>
            <person name="Meng A."/>
            <person name="Brown T."/>
            <person name="Cohen L."/>
        </authorList>
    </citation>
    <scope>NUCLEOTIDE SEQUENCE</scope>
    <source>
        <strain evidence="2">CCMP3328</strain>
    </source>
</reference>
<feature type="region of interest" description="Disordered" evidence="1">
    <location>
        <begin position="1"/>
        <end position="40"/>
    </location>
</feature>
<accession>A0A7R9WRB3</accession>
<dbReference type="AlphaFoldDB" id="A0A7R9WRB3"/>
<protein>
    <recommendedName>
        <fullName evidence="3">Methyltransferase FkbM domain-containing protein</fullName>
    </recommendedName>
</protein>